<evidence type="ECO:0000256" key="1">
    <source>
        <dbReference type="SAM" id="SignalP"/>
    </source>
</evidence>
<proteinExistence type="predicted"/>
<dbReference type="InterPro" id="IPR007815">
    <property type="entry name" value="Emycin_Estase"/>
</dbReference>
<evidence type="ECO:0000313" key="3">
    <source>
        <dbReference type="Proteomes" id="UP000284120"/>
    </source>
</evidence>
<reference evidence="2 3" key="1">
    <citation type="submission" date="2018-06" db="EMBL/GenBank/DDBJ databases">
        <title>Pedobacter endophyticus sp. nov., an endophytic bacterium isolated from a leaf of Triticum aestivum.</title>
        <authorList>
            <person name="Zhang L."/>
        </authorList>
    </citation>
    <scope>NUCLEOTIDE SEQUENCE [LARGE SCALE GENOMIC DNA]</scope>
    <source>
        <strain evidence="2 3">CM134L-2</strain>
    </source>
</reference>
<dbReference type="PANTHER" id="PTHR31299:SF0">
    <property type="entry name" value="ESTERASE, PUTATIVE (AFU_ORTHOLOGUE AFUA_1G05850)-RELATED"/>
    <property type="match status" value="1"/>
</dbReference>
<comment type="caution">
    <text evidence="2">The sequence shown here is derived from an EMBL/GenBank/DDBJ whole genome shotgun (WGS) entry which is preliminary data.</text>
</comment>
<evidence type="ECO:0008006" key="4">
    <source>
        <dbReference type="Google" id="ProtNLM"/>
    </source>
</evidence>
<keyword evidence="3" id="KW-1185">Reference proteome</keyword>
<keyword evidence="1" id="KW-0732">Signal</keyword>
<dbReference type="Proteomes" id="UP000284120">
    <property type="component" value="Unassembled WGS sequence"/>
</dbReference>
<evidence type="ECO:0000313" key="2">
    <source>
        <dbReference type="EMBL" id="RWU04438.1"/>
    </source>
</evidence>
<dbReference type="CDD" id="cd14728">
    <property type="entry name" value="Ere-like"/>
    <property type="match status" value="1"/>
</dbReference>
<gene>
    <name evidence="2" type="ORF">DPV69_19175</name>
</gene>
<dbReference type="InterPro" id="IPR052036">
    <property type="entry name" value="Hydrolase/PRTase-associated"/>
</dbReference>
<protein>
    <recommendedName>
        <fullName evidence="4">Erythromycin esterase family protein</fullName>
    </recommendedName>
</protein>
<dbReference type="Gene3D" id="3.40.1660.10">
    <property type="entry name" value="EreA-like (biosynthetic domain)"/>
    <property type="match status" value="1"/>
</dbReference>
<dbReference type="OrthoDB" id="9810066at2"/>
<dbReference type="EMBL" id="SAYW01000007">
    <property type="protein sequence ID" value="RWU04438.1"/>
    <property type="molecule type" value="Genomic_DNA"/>
</dbReference>
<name>A0A443YL12_9SPHI</name>
<sequence length="312" mass="36021">MKKLYFVILLLMSLASYAQETDLAWLNQNAISLTSCQSKLKQDLKGIEVLMLGEASHGTKEFYLEKNKIIQYLVTHEGYTQIGFEHLDTEFARINDFIQGKNVDLSTAMKNLRAYRTQEFVELFQCLKAYNDRNPTHKVTVFGFHREGFYDPFTRDQLMTDEVVKVQNATKAKIVLWAHNIHTAKNKTMPEISAMGDYLKGVYGKRFFNIAFDTYEGSVRTMNWSEDKGYTFAVNQLVLVEKDSFTWLFGQSKSPDFYVRFTEESPFAKQTKKITNIMVGWKAPFALPTTIGKDFDALIFIKKTSESQLIKD</sequence>
<feature type="signal peptide" evidence="1">
    <location>
        <begin position="1"/>
        <end position="18"/>
    </location>
</feature>
<dbReference type="Gene3D" id="3.30.1870.10">
    <property type="entry name" value="EreA-like, domain 2"/>
    <property type="match status" value="1"/>
</dbReference>
<dbReference type="Pfam" id="PF05139">
    <property type="entry name" value="Erythro_esteras"/>
    <property type="match status" value="1"/>
</dbReference>
<dbReference type="RefSeq" id="WP_113649030.1">
    <property type="nucleotide sequence ID" value="NZ_QMHN01000007.1"/>
</dbReference>
<dbReference type="AlphaFoldDB" id="A0A443YL12"/>
<organism evidence="2 3">
    <name type="scientific">Pedobacter chitinilyticus</name>
    <dbReference type="NCBI Taxonomy" id="2233776"/>
    <lineage>
        <taxon>Bacteria</taxon>
        <taxon>Pseudomonadati</taxon>
        <taxon>Bacteroidota</taxon>
        <taxon>Sphingobacteriia</taxon>
        <taxon>Sphingobacteriales</taxon>
        <taxon>Sphingobacteriaceae</taxon>
        <taxon>Pedobacter</taxon>
    </lineage>
</organism>
<dbReference type="SUPFAM" id="SSF159501">
    <property type="entry name" value="EreA/ChaN-like"/>
    <property type="match status" value="1"/>
</dbReference>
<dbReference type="GO" id="GO:0046677">
    <property type="term" value="P:response to antibiotic"/>
    <property type="evidence" value="ECO:0007669"/>
    <property type="project" value="InterPro"/>
</dbReference>
<dbReference type="PANTHER" id="PTHR31299">
    <property type="entry name" value="ESTERASE, PUTATIVE (AFU_ORTHOLOGUE AFUA_1G05850)-RELATED"/>
    <property type="match status" value="1"/>
</dbReference>
<feature type="chain" id="PRO_5018977343" description="Erythromycin esterase family protein" evidence="1">
    <location>
        <begin position="19"/>
        <end position="312"/>
    </location>
</feature>
<accession>A0A443YL12</accession>